<reference evidence="10" key="1">
    <citation type="submission" date="2022-11" db="EMBL/GenBank/DDBJ databases">
        <authorList>
            <person name="Mifsud CO J."/>
            <person name="Holmes C E."/>
            <person name="Gallagher V R."/>
            <person name="Geoghegan L J."/>
        </authorList>
    </citation>
    <scope>NUCLEOTIDE SEQUENCE</scope>
</reference>
<evidence type="ECO:0000256" key="7">
    <source>
        <dbReference type="SAM" id="Coils"/>
    </source>
</evidence>
<keyword evidence="10" id="KW-0696">RNA-directed RNA polymerase</keyword>
<dbReference type="GO" id="GO:0039694">
    <property type="term" value="P:viral RNA genome replication"/>
    <property type="evidence" value="ECO:0007669"/>
    <property type="project" value="InterPro"/>
</dbReference>
<evidence type="ECO:0000259" key="9">
    <source>
        <dbReference type="PROSITE" id="PS50525"/>
    </source>
</evidence>
<keyword evidence="7" id="KW-0175">Coiled coil</keyword>
<evidence type="ECO:0000256" key="5">
    <source>
        <dbReference type="ARBA" id="ARBA00030436"/>
    </source>
</evidence>
<evidence type="ECO:0000256" key="4">
    <source>
        <dbReference type="ARBA" id="ARBA00030285"/>
    </source>
</evidence>
<dbReference type="GO" id="GO:0003968">
    <property type="term" value="F:RNA-directed RNA polymerase activity"/>
    <property type="evidence" value="ECO:0007669"/>
    <property type="project" value="UniProtKB-KW"/>
</dbReference>
<evidence type="ECO:0000256" key="6">
    <source>
        <dbReference type="ARBA" id="ARBA00031012"/>
    </source>
</evidence>
<organism evidence="10">
    <name type="scientific">Prairie sphagnum bunyavirus</name>
    <dbReference type="NCBI Taxonomy" id="2933088"/>
    <lineage>
        <taxon>Viruses</taxon>
        <taxon>Riboviria</taxon>
        <taxon>Orthornavirae</taxon>
        <taxon>Negarnaviricota</taxon>
        <taxon>Polyploviricotina</taxon>
        <taxon>Ellioviricetes</taxon>
        <taxon>Bunyavirales</taxon>
    </lineage>
</organism>
<evidence type="ECO:0000256" key="8">
    <source>
        <dbReference type="SAM" id="MobiDB-lite"/>
    </source>
</evidence>
<dbReference type="Pfam" id="PF04196">
    <property type="entry name" value="Bunya_RdRp"/>
    <property type="match status" value="1"/>
</dbReference>
<protein>
    <recommendedName>
        <fullName evidence="2">RNA-directed RNA polymerase L</fullName>
        <ecNumber evidence="1">2.7.7.48</ecNumber>
    </recommendedName>
    <alternativeName>
        <fullName evidence="4">Large structural protein</fullName>
    </alternativeName>
    <alternativeName>
        <fullName evidence="6">Replicase</fullName>
    </alternativeName>
    <alternativeName>
        <fullName evidence="5">Transcriptase</fullName>
    </alternativeName>
</protein>
<evidence type="ECO:0000256" key="3">
    <source>
        <dbReference type="ARBA" id="ARBA00022679"/>
    </source>
</evidence>
<dbReference type="EC" id="2.7.7.48" evidence="1"/>
<feature type="domain" description="RdRp catalytic" evidence="9">
    <location>
        <begin position="1518"/>
        <end position="1705"/>
    </location>
</feature>
<name>A0A9C7LLM3_9VIRU</name>
<dbReference type="EMBL" id="OX380402">
    <property type="protein sequence ID" value="CAI5383892.1"/>
    <property type="molecule type" value="Genomic_RNA"/>
</dbReference>
<dbReference type="GO" id="GO:0006351">
    <property type="term" value="P:DNA-templated transcription"/>
    <property type="evidence" value="ECO:0007669"/>
    <property type="project" value="InterPro"/>
</dbReference>
<keyword evidence="10" id="KW-0548">Nucleotidyltransferase</keyword>
<evidence type="ECO:0000256" key="1">
    <source>
        <dbReference type="ARBA" id="ARBA00012494"/>
    </source>
</evidence>
<feature type="coiled-coil region" evidence="7">
    <location>
        <begin position="873"/>
        <end position="936"/>
    </location>
</feature>
<keyword evidence="3" id="KW-0808">Transferase</keyword>
<feature type="compositionally biased region" description="Acidic residues" evidence="8">
    <location>
        <begin position="220"/>
        <end position="276"/>
    </location>
</feature>
<dbReference type="PROSITE" id="PS50525">
    <property type="entry name" value="RDRP_SSRNA_NEG_SEG"/>
    <property type="match status" value="1"/>
</dbReference>
<dbReference type="InterPro" id="IPR007322">
    <property type="entry name" value="RNA_pol_bunyavir"/>
</dbReference>
<dbReference type="InterPro" id="IPR007099">
    <property type="entry name" value="RNA-dir_pol_NSvirus"/>
</dbReference>
<proteinExistence type="predicted"/>
<gene>
    <name evidence="10" type="primary">RNA-dependent RNA polymerase</name>
</gene>
<feature type="region of interest" description="Disordered" evidence="8">
    <location>
        <begin position="220"/>
        <end position="278"/>
    </location>
</feature>
<sequence>MDENLVCEVCIYNSSNICITCGLARPGQTLLHPSIDALYNEYIESGAVGDMPDRYCFNCGTNMFDRCAVCGSPGEEIMRANEILLNATIYNATCLQCYENPCICVLDDIRQILGSVHHDDFDYCSMPEMEDCTSESSAYSVTTSDISAHMSLFDESDFSDGSTITRNEQTPINSEIDLSEEILCLPEATTEDNVVPPNVTDEADDVIPMTEELVEADVVEPEDNIEEEKSEVLVDDTEENTTLDVAAIDDDEAEAVDDDEAPEPDGDDPDDDDDGEGFTKEQESYMISEKDFLVSEQPEIQPSKLCWADVEFDDEETDFRVGFTDIHDSITDFACCPRCFMESPDEDIDGMLPRALYCLGSFSKLDKLECRLNSVRHPVYVMCYLQQNGYIDGVNGIMCADAFLRSRHENLSMLCADVLSLDAKHTDCKFSDVFDIDSDRTPDFIVKVGADKYLIVEVTATSDIEKAAKGKGIASLGYEPKYEQEIKILRLKNFFIEYVVIVFDMHDQRNEEYKIQIEKCASFMGKTGKLDYTSLDFVKREYCTCSQHFNKLFSMYFGYLFNKRFKLKSDFSSGWMCWIDPGKAWFTRKYEVIKVNMYIYDKLARNCHKLLLKLEQVENQNKSGFAELSYDSARGAFYFKDSPNSVPIEMWRNMLLSENFDSVCLMLKYRVSGVANPIPKAELEYFQLVDDIKRVGQLNLYPFYSYHPTSYLAPVVEVNTTPYQGLYSEALFGNFHYLDDGYEEKIIKSITEMDSSENNIGSLNKRISKLKPTPFASMRINKTLIMESVSGYQEKMKEINEGDGTIKITHAKPPFLLPVYRVSSSSYKDYKTKPSFISDLVNYNLGPLTNRIVQVVNSENFTFGGNKIAVDVNSEVRKKLAEVGRRANSLQKNYMRETGRRTFPKLVEVPGGSDLIAQLSELNRKLRSETKNSKKEYSLIRMPTSGKSEMHDAFEAEMQHFKKKGTISTFKGVGLHIGHETSKKYYDGLKNVLLSQTGVDCPDDYYSDHVAEDSGMLMDLKQKHISDNRDFKKYLMGTFLYHSAAFVSRLCHTLMFLSQTPTGGDNFCVDNLGYDDVLLIVKGGKKIFGTKRSRLFRLIYPTFESNADMHFPAGLDSSFRRLEVKGKLYMSTPWMNLHETVVSDGITFVNRVAGFITLNRCSEDHHVEIDKCYFNVILSYHNRRKTEAFLHNLRYITMNCLAIFSNVSDMLKELAGFNYDCFQSYVRGCISLNFSNFACKLKNLHDMSHNNIQNALREINLKNIFNDHIMSTVHDLANSVYSTYLMSKAPTTQVLEQYSNFKDMLDTHSLFMGLETDVFDGKLDVTIDRFPKFEEYYTELHKNDFNYDPKFCVLIGKFLADYLSSNYNKSVLQSKWDKILNEPWDEFANTKGLRGGSDEFFGTKGYYVVYKDYLERNPGYLQQLVSVITSEDSQDRKKKAVDKLNESYRDVLREENLDNAIFHVVDKKQRGGRREIFVMDLATKKQQQPIEKFCSDLCKLIPNEMISIPSNKRLSTIHSKVFEGQRTNGEHFYLVFDCRKWAPRSLVHKFVLFLSGMKELLPNGFLMHCYSFLYKMTNKRLYTKPHIVDMIKNNKSIKNVDFEWLVEDKDRKGFYMNMSYSWMMGIFNYFSSLMHVANQMYVAHLLRLTTAISFNSEFHLQMVAHSDDSAGKAICKDVEHMSRGLFIYQTLLKSSNHMLSMKKSNCGQAYYEFLSILYIGGTLLSLLAKFTGLFNFHPSDGGYCQDISESYSKCVELFMNGATFEKCYIAFKIQVNLIRRFYFQSTKDEFLYNYPPCMLGIPDAHPIMVIVCGSDADLVRIMYQNQKKDPDKNKRLLLLNEVLSNKNSNMDGFLKTIKATPNVKMHKRLQELKENYETSGFFDNPDLLWPLVNVNFKNSAMNAIKFLKKLDDKIFLASLQDESLTRRISRSYYFRSSYVLETSRGVLSYKQLKQLIAFAELSEVAEPEELTSLAADIMNEVKAEIDNYMPRLENLLFNFLHSEPVKLYKYLDRLAFEEEKLEPSIKKTKPLKISIKRSLDCLDFKFSPQEMATWVKYPELRLLLPNTRNFSLIEHELKLSLTSFSLNVEELTVEQLTSVLLKMSKKADINIFCYSNVPTSLREVTTYQDMLNLLAHNSFTNKYIKGLAVPFGKTMGVLAENVLEELSGIEVQWTLSLLLLMSALLKDELVEKIFDLELNLPAEFRANNITLKDVVKFITDYWFTADQKIYSYLKVDLLIMQSLMDKNPIGGEILENAYYHSFVKRQFLAQNVWLGVGQLVVGLGDVQLCFLISGQKINSVLSKTSEYSFSQDQVNYLNLVLRTAQLYSLKDCMREIEIHESEHTFLGFDRNGCLSVDSGGYFLIGLSVQLDYNLRTELSNPRSGRIDVMKGSKIKWTTCINDRNKSYTVNTISVNSSDAINLLRGLIADNEKNKELIKSLPSSFSFDLLQSIYKNLDVELEISKNTFFENIHNTKIYRILKRCRDLSLCTVKVSLPRLKSFPAQDGGLLSALIEYSKVDKEFDFKWDRILTREYLNLKATQPDAFMTNLMSNLRENFKNLYDADDKTAIVKELSSLAKIRQDENFEETLFSMLCNWGYIGVAGALDTTSSLDVERSFKNIRVYREKFPFISLYIETLVKLIPILYKSTMISITELGGNVGLFAGWYAMTVDNLKYHFMSFIHSNVLKAYTNRIPDDIDVESCSVYLYSFLETISCSSQGSQNFNDSIAAVPLLSNLILNNENINEWVRIYFNLRLMWLDREKYDVDLNFLDKLQRLDVETPFKKTQKLVESCGLKLSAANVYHHGVLGNEYFEEMKRPYRSQNNKQILRVINEFIEDVDSITSIDFNVNYWLQYPLSEDFVETDEFEDFVMEFQCAEIDVETIDQMIEDSEIPVFKREKAIVTKIYEGPFKTMLTINLKTILLFGRASRVYYLSKIRQAGVNVALISDYIPYHALKNKEAFFRFFRLVSHRWINKSITNPGSVFISLLCKYGDNEYWEQYFGAKSISIGELKNLLNIGSHIQINRLGMKEDCRSFIDLSAQESNEIFEQRIDLDEQERRKSNEEASTSDRDAENERIIKIMKTKGYDSDIIKQFLKNTEKGDPDIRMMNILKTLLGNEEFISSFKKEVLEVAADILKKPMTSKQNEQILQIAPILASMQSKTSDLRNRVLDDKELLAELNCIAPNCIYKIITNRLNITPKLWQVMYNKIKTYRRLIKTLKKNVQDKIFLLNLFTLIINDTNVITDSSDNDEKVLIEFSDWINNKFIDDEDDEDPEEDMFQRSGEGARINYNPTFEPARFHPTNKSFFFQE</sequence>
<evidence type="ECO:0000256" key="2">
    <source>
        <dbReference type="ARBA" id="ARBA00018602"/>
    </source>
</evidence>
<evidence type="ECO:0000313" key="10">
    <source>
        <dbReference type="EMBL" id="CAI5383892.1"/>
    </source>
</evidence>
<accession>A0A9C7LLM3</accession>
<feature type="region of interest" description="Disordered" evidence="8">
    <location>
        <begin position="3054"/>
        <end position="3073"/>
    </location>
</feature>